<dbReference type="OrthoDB" id="6881322at2"/>
<dbReference type="Proteomes" id="UP000324194">
    <property type="component" value="Chromosome 1"/>
</dbReference>
<evidence type="ECO:0000313" key="3">
    <source>
        <dbReference type="EMBL" id="VVC76405.1"/>
    </source>
</evidence>
<protein>
    <submittedName>
        <fullName evidence="3">cAMP receptor protein</fullName>
    </submittedName>
</protein>
<dbReference type="SMART" id="SM00100">
    <property type="entry name" value="cNMP"/>
    <property type="match status" value="2"/>
</dbReference>
<keyword evidence="1" id="KW-0472">Membrane</keyword>
<keyword evidence="1" id="KW-1133">Transmembrane helix</keyword>
<dbReference type="SUPFAM" id="SSF51206">
    <property type="entry name" value="cAMP-binding domain-like"/>
    <property type="match status" value="2"/>
</dbReference>
<dbReference type="InterPro" id="IPR000595">
    <property type="entry name" value="cNMP-bd_dom"/>
</dbReference>
<proteinExistence type="predicted"/>
<feature type="transmembrane region" description="Helical" evidence="1">
    <location>
        <begin position="419"/>
        <end position="439"/>
    </location>
</feature>
<sequence>MPAHTLKKYGSHLSTQERLLLVKGHPCFSRLEQDELEKIVSMLSEKSYFAGSCIVAEDDLVDSIYFIADGEAEVRHQSIPIATLHKGETIGLSETGFYSATGKRTATVVAVTNIIALRLDIHAFHQLTGKNTHLDSLMHEQLGTLQRMNLIKHAAPFAKFSIENLNWIAEQTVEISVMAGYKIFQKDDPGNYCYLIQSGKIEIFIPNPDGEEVRLAILKPNMIFGEMSLLLNTRRNASARALSDCKLLAISRDTLIQATQRATPVAAALMAMTKARCRPLRYANIEVFPYESADDQSSATLKNTVNHTYFRLSAEGLFLWARLDGTRTIRDLAIEYYNEYGVFDPAMISGFIMDLDEAKFIEPAPAIIRENKNLPVWILSFIVLRRIMEANFTFNNTDAWVTRQYYLWAHLFFKPLSQVLLAGLALGGLIVFLVLFHHHLALMQATPHSGWIFLAAISISMAAAILHELAHAFTTKFYKREIKNFGIGWFWLGPVAFCDTSDMWLNPKNQRIHVDLAGMYCDIILAGLASLCALAATNSYIEIFLWLFALFNYISVMRNLNPIIELDGYYTLMDWSGRDNLRLDAVTFIADNYVYLLKNPRLFLSKIEAMYWWACIAYLIIEVIISYFLAKYLLYGLFGISNPYINFILLITVLILSSLSLIAETRKIRH</sequence>
<name>A0A5E4PIK9_9COXI</name>
<dbReference type="InterPro" id="IPR014710">
    <property type="entry name" value="RmlC-like_jellyroll"/>
</dbReference>
<dbReference type="PANTHER" id="PTHR11635">
    <property type="entry name" value="CAMP-DEPENDENT PROTEIN KINASE REGULATORY CHAIN"/>
    <property type="match status" value="1"/>
</dbReference>
<keyword evidence="4" id="KW-1185">Reference proteome</keyword>
<dbReference type="GO" id="GO:0005952">
    <property type="term" value="C:cAMP-dependent protein kinase complex"/>
    <property type="evidence" value="ECO:0007669"/>
    <property type="project" value="InterPro"/>
</dbReference>
<keyword evidence="1" id="KW-0812">Transmembrane</keyword>
<keyword evidence="3" id="KW-0675">Receptor</keyword>
<dbReference type="GO" id="GO:0005829">
    <property type="term" value="C:cytosol"/>
    <property type="evidence" value="ECO:0007669"/>
    <property type="project" value="TreeGrafter"/>
</dbReference>
<dbReference type="PANTHER" id="PTHR11635:SF152">
    <property type="entry name" value="CAMP-DEPENDENT PROTEIN KINASE TYPE I REGULATORY SUBUNIT-RELATED"/>
    <property type="match status" value="1"/>
</dbReference>
<dbReference type="CDD" id="cd00038">
    <property type="entry name" value="CAP_ED"/>
    <property type="match status" value="2"/>
</dbReference>
<gene>
    <name evidence="3" type="primary">crp</name>
    <name evidence="3" type="ORF">AQUSIP_17170</name>
</gene>
<feature type="transmembrane region" description="Helical" evidence="1">
    <location>
        <begin position="609"/>
        <end position="629"/>
    </location>
</feature>
<dbReference type="PROSITE" id="PS50042">
    <property type="entry name" value="CNMP_BINDING_3"/>
    <property type="match status" value="2"/>
</dbReference>
<evidence type="ECO:0000313" key="4">
    <source>
        <dbReference type="Proteomes" id="UP000324194"/>
    </source>
</evidence>
<feature type="domain" description="Cyclic nucleotide-binding" evidence="2">
    <location>
        <begin position="27"/>
        <end position="145"/>
    </location>
</feature>
<reference evidence="3 4" key="1">
    <citation type="submission" date="2019-08" db="EMBL/GenBank/DDBJ databases">
        <authorList>
            <person name="Guy L."/>
        </authorList>
    </citation>
    <scope>NUCLEOTIDE SEQUENCE [LARGE SCALE GENOMIC DNA]</scope>
    <source>
        <strain evidence="3 4">SGT-108</strain>
    </source>
</reference>
<dbReference type="Pfam" id="PF00027">
    <property type="entry name" value="cNMP_binding"/>
    <property type="match status" value="2"/>
</dbReference>
<dbReference type="KEGG" id="asip:AQUSIP_17170"/>
<accession>A0A5E4PIK9</accession>
<feature type="transmembrane region" description="Helical" evidence="1">
    <location>
        <begin position="644"/>
        <end position="663"/>
    </location>
</feature>
<organism evidence="3 4">
    <name type="scientific">Aquicella siphonis</name>
    <dbReference type="NCBI Taxonomy" id="254247"/>
    <lineage>
        <taxon>Bacteria</taxon>
        <taxon>Pseudomonadati</taxon>
        <taxon>Pseudomonadota</taxon>
        <taxon>Gammaproteobacteria</taxon>
        <taxon>Legionellales</taxon>
        <taxon>Coxiellaceae</taxon>
        <taxon>Aquicella</taxon>
    </lineage>
</organism>
<feature type="transmembrane region" description="Helical" evidence="1">
    <location>
        <begin position="451"/>
        <end position="473"/>
    </location>
</feature>
<dbReference type="Gene3D" id="2.60.120.10">
    <property type="entry name" value="Jelly Rolls"/>
    <property type="match status" value="2"/>
</dbReference>
<evidence type="ECO:0000259" key="2">
    <source>
        <dbReference type="PROSITE" id="PS50042"/>
    </source>
</evidence>
<evidence type="ECO:0000256" key="1">
    <source>
        <dbReference type="SAM" id="Phobius"/>
    </source>
</evidence>
<feature type="domain" description="Cyclic nucleotide-binding" evidence="2">
    <location>
        <begin position="156"/>
        <end position="255"/>
    </location>
</feature>
<dbReference type="AlphaFoldDB" id="A0A5E4PIK9"/>
<dbReference type="EMBL" id="LR699119">
    <property type="protein sequence ID" value="VVC76405.1"/>
    <property type="molecule type" value="Genomic_DNA"/>
</dbReference>
<dbReference type="InterPro" id="IPR050503">
    <property type="entry name" value="cAMP-dep_PK_reg_su-like"/>
</dbReference>
<dbReference type="InterPro" id="IPR018490">
    <property type="entry name" value="cNMP-bd_dom_sf"/>
</dbReference>